<evidence type="ECO:0008006" key="4">
    <source>
        <dbReference type="Google" id="ProtNLM"/>
    </source>
</evidence>
<dbReference type="PANTHER" id="PTHR11102:SF147">
    <property type="entry name" value="SEL1L ADAPTOR SUBUNIT OF ERAD E3 UBIQUITIN LIGASE"/>
    <property type="match status" value="1"/>
</dbReference>
<keyword evidence="3" id="KW-1185">Reference proteome</keyword>
<name>A0ABX3N1D4_9RHOB</name>
<dbReference type="InterPro" id="IPR011990">
    <property type="entry name" value="TPR-like_helical_dom_sf"/>
</dbReference>
<protein>
    <recommendedName>
        <fullName evidence="4">Sel1 repeat family protein</fullName>
    </recommendedName>
</protein>
<feature type="signal peptide" evidence="1">
    <location>
        <begin position="1"/>
        <end position="26"/>
    </location>
</feature>
<keyword evidence="1" id="KW-0732">Signal</keyword>
<organism evidence="2 3">
    <name type="scientific">Thioclava sediminum</name>
    <dbReference type="NCBI Taxonomy" id="1915319"/>
    <lineage>
        <taxon>Bacteria</taxon>
        <taxon>Pseudomonadati</taxon>
        <taxon>Pseudomonadota</taxon>
        <taxon>Alphaproteobacteria</taxon>
        <taxon>Rhodobacterales</taxon>
        <taxon>Paracoccaceae</taxon>
        <taxon>Thioclava</taxon>
    </lineage>
</organism>
<evidence type="ECO:0000313" key="3">
    <source>
        <dbReference type="Proteomes" id="UP000190787"/>
    </source>
</evidence>
<dbReference type="EMBL" id="MPZV01000001">
    <property type="protein sequence ID" value="OOY25254.1"/>
    <property type="molecule type" value="Genomic_DNA"/>
</dbReference>
<dbReference type="Gene3D" id="1.25.40.10">
    <property type="entry name" value="Tetratricopeptide repeat domain"/>
    <property type="match status" value="1"/>
</dbReference>
<dbReference type="InterPro" id="IPR006597">
    <property type="entry name" value="Sel1-like"/>
</dbReference>
<dbReference type="InterPro" id="IPR050767">
    <property type="entry name" value="Sel1_AlgK"/>
</dbReference>
<evidence type="ECO:0000256" key="1">
    <source>
        <dbReference type="SAM" id="SignalP"/>
    </source>
</evidence>
<proteinExistence type="predicted"/>
<dbReference type="Pfam" id="PF08238">
    <property type="entry name" value="Sel1"/>
    <property type="match status" value="4"/>
</dbReference>
<evidence type="ECO:0000313" key="2">
    <source>
        <dbReference type="EMBL" id="OOY25254.1"/>
    </source>
</evidence>
<sequence>MSRKIWTKPLGVVALALCTVSAPLFADETKPDVTERAQALVWGSGDVKPDPQAGLSMLEDAAAQGDPEAALAAGDLLLWGGPVAADRDRAVGYLEQAVEAGSWDAHRLLGKQLIGGWALPRDTARGVDLLETQIAKGDAKAALILGEAYLYGTGLPRDYAKARDLFETAAEAGDATGLWKYGETLMWSQRDPKTAQAFLERAGAAGVDGAYATLAEGAMYGYLGGGKVSRAKFDGYAKAARAAGNERIEVLDATRRIWGISMRGDGKQAVAQLREAAEAGNKTAARYLVGLLRDGNSYNVRRDPKGAADFLEAHSDLFTPEERANYAMTIRVARHRHDVDFAPLAGEIAPARGKMNAAQARDLFKANPRLAVYLIQKDLADKGLYRGPLDGFAGRGTLRAMERACGGLSGDMACRDGVLAPEIVGAMLREGWGS</sequence>
<dbReference type="RefSeq" id="WP_078603821.1">
    <property type="nucleotide sequence ID" value="NZ_MPZV01000001.1"/>
</dbReference>
<dbReference type="SMART" id="SM00671">
    <property type="entry name" value="SEL1"/>
    <property type="match status" value="3"/>
</dbReference>
<accession>A0ABX3N1D4</accession>
<dbReference type="Proteomes" id="UP000190787">
    <property type="component" value="Unassembled WGS sequence"/>
</dbReference>
<feature type="chain" id="PRO_5046129425" description="Sel1 repeat family protein" evidence="1">
    <location>
        <begin position="27"/>
        <end position="434"/>
    </location>
</feature>
<dbReference type="SUPFAM" id="SSF81901">
    <property type="entry name" value="HCP-like"/>
    <property type="match status" value="2"/>
</dbReference>
<dbReference type="PANTHER" id="PTHR11102">
    <property type="entry name" value="SEL-1-LIKE PROTEIN"/>
    <property type="match status" value="1"/>
</dbReference>
<reference evidence="2 3" key="1">
    <citation type="submission" date="2016-11" db="EMBL/GenBank/DDBJ databases">
        <title>A multilocus sequence analysis scheme for characterization of bacteria in the genus Thioclava.</title>
        <authorList>
            <person name="Liu Y."/>
            <person name="Shao Z."/>
        </authorList>
    </citation>
    <scope>NUCLEOTIDE SEQUENCE [LARGE SCALE GENOMIC DNA]</scope>
    <source>
        <strain evidence="2 3">TAW-CT134</strain>
    </source>
</reference>
<gene>
    <name evidence="2" type="ORF">BMI91_02190</name>
</gene>
<comment type="caution">
    <text evidence="2">The sequence shown here is derived from an EMBL/GenBank/DDBJ whole genome shotgun (WGS) entry which is preliminary data.</text>
</comment>